<dbReference type="PANTHER" id="PTHR39081">
    <property type="entry name" value="MUT7-C DOMAIN-CONTAINING PROTEIN"/>
    <property type="match status" value="1"/>
</dbReference>
<keyword evidence="3" id="KW-1185">Reference proteome</keyword>
<evidence type="ECO:0000259" key="1">
    <source>
        <dbReference type="Pfam" id="PF01927"/>
    </source>
</evidence>
<organism evidence="2 3">
    <name type="scientific">Thiohalobacter thiocyanaticus</name>
    <dbReference type="NCBI Taxonomy" id="585455"/>
    <lineage>
        <taxon>Bacteria</taxon>
        <taxon>Pseudomonadati</taxon>
        <taxon>Pseudomonadota</taxon>
        <taxon>Gammaproteobacteria</taxon>
        <taxon>Thiohalobacterales</taxon>
        <taxon>Thiohalobacteraceae</taxon>
        <taxon>Thiohalobacter</taxon>
    </lineage>
</organism>
<dbReference type="PANTHER" id="PTHR39081:SF1">
    <property type="entry name" value="MUT7-C RNASE DOMAIN-CONTAINING PROTEIN"/>
    <property type="match status" value="1"/>
</dbReference>
<dbReference type="OrthoDB" id="9797655at2"/>
<feature type="domain" description="Mut7-C RNAse" evidence="1">
    <location>
        <begin position="1"/>
        <end position="143"/>
    </location>
</feature>
<dbReference type="Proteomes" id="UP000218765">
    <property type="component" value="Chromosome"/>
</dbReference>
<name>A0A1Z4VPM5_9GAMM</name>
<protein>
    <recommendedName>
        <fullName evidence="1">Mut7-C RNAse domain-containing protein</fullName>
    </recommendedName>
</protein>
<gene>
    <name evidence="2" type="ORF">FOKN1_1180</name>
</gene>
<evidence type="ECO:0000313" key="3">
    <source>
        <dbReference type="Proteomes" id="UP000218765"/>
    </source>
</evidence>
<proteinExistence type="predicted"/>
<reference evidence="2 3" key="1">
    <citation type="submission" date="2017-05" db="EMBL/GenBank/DDBJ databases">
        <title>Thiocyanate degradation by Thiohalobacter thiocyanaticus FOKN1.</title>
        <authorList>
            <person name="Oshiki M."/>
            <person name="Fukushima T."/>
            <person name="Kawano S."/>
            <person name="Nakagawa J."/>
        </authorList>
    </citation>
    <scope>NUCLEOTIDE SEQUENCE [LARGE SCALE GENOMIC DNA]</scope>
    <source>
        <strain evidence="2 3">FOKN1</strain>
    </source>
</reference>
<dbReference type="KEGG" id="ttc:FOKN1_1180"/>
<dbReference type="Pfam" id="PF01927">
    <property type="entry name" value="Mut7-C"/>
    <property type="match status" value="1"/>
</dbReference>
<dbReference type="InterPro" id="IPR002782">
    <property type="entry name" value="Mut7-C_RNAse_dom"/>
</dbReference>
<dbReference type="AlphaFoldDB" id="A0A1Z4VPM5"/>
<dbReference type="EMBL" id="AP018052">
    <property type="protein sequence ID" value="BAZ93579.1"/>
    <property type="molecule type" value="Genomic_DNA"/>
</dbReference>
<evidence type="ECO:0000313" key="2">
    <source>
        <dbReference type="EMBL" id="BAZ93579.1"/>
    </source>
</evidence>
<accession>A0A1Z4VPM5</accession>
<sequence length="153" mass="18176">MKLLCDAMLKGLARWLRAAGYDTELPRPDESDRDIIERARHEGRWLVTRDRKLLEFRHADETVRHLQANSLDDCVVELSARLSIDWQYRPFSRCLLCNRPLEPVPEARREAVPVDVRDQALWQCPACGRLYWEGSHVRRMRHRLEDFTRKIRG</sequence>
<dbReference type="RefSeq" id="WP_096365638.1">
    <property type="nucleotide sequence ID" value="NZ_AP018052.1"/>
</dbReference>